<dbReference type="InterPro" id="IPR024403">
    <property type="entry name" value="DHOase_cat"/>
</dbReference>
<feature type="binding site" evidence="6">
    <location>
        <begin position="63"/>
        <end position="65"/>
    </location>
    <ligand>
        <name>substrate</name>
    </ligand>
</feature>
<evidence type="ECO:0000256" key="2">
    <source>
        <dbReference type="ARBA" id="ARBA00010286"/>
    </source>
</evidence>
<dbReference type="SUPFAM" id="SSF51556">
    <property type="entry name" value="Metallo-dependent hydrolases"/>
    <property type="match status" value="1"/>
</dbReference>
<feature type="binding site" evidence="6">
    <location>
        <position position="61"/>
    </location>
    <ligand>
        <name>Zn(2+)</name>
        <dbReference type="ChEBI" id="CHEBI:29105"/>
        <label>1</label>
    </ligand>
</feature>
<evidence type="ECO:0000256" key="6">
    <source>
        <dbReference type="HAMAP-Rule" id="MF_00220"/>
    </source>
</evidence>
<dbReference type="PROSITE" id="PS00482">
    <property type="entry name" value="DIHYDROOROTASE_1"/>
    <property type="match status" value="1"/>
</dbReference>
<evidence type="ECO:0000313" key="9">
    <source>
        <dbReference type="Proteomes" id="UP000184196"/>
    </source>
</evidence>
<dbReference type="UniPathway" id="UPA00070">
    <property type="reaction ID" value="UER00117"/>
</dbReference>
<keyword evidence="3 6" id="KW-0479">Metal-binding</keyword>
<dbReference type="GO" id="GO:0008270">
    <property type="term" value="F:zinc ion binding"/>
    <property type="evidence" value="ECO:0007669"/>
    <property type="project" value="UniProtKB-UniRule"/>
</dbReference>
<reference evidence="9" key="1">
    <citation type="submission" date="2016-11" db="EMBL/GenBank/DDBJ databases">
        <authorList>
            <person name="Varghese N."/>
            <person name="Submissions S."/>
        </authorList>
    </citation>
    <scope>NUCLEOTIDE SEQUENCE [LARGE SCALE GENOMIC DNA]</scope>
    <source>
        <strain evidence="9">DSM 11792</strain>
    </source>
</reference>
<sequence>MHKLLLKGGLVVDPAAGEIFPADILIEKGKIAAIGQDLEASEGTVIDVGGRLVSPGLIDMHVHFREPGFEAKETIATGSRAAARGGFTAVACMPNTDPVADNRAVISYIRARAEQAGLIKVYPVAALTRGSRGEELTEMADLKEAGAVAFSDDGRPVSSAAVMRRAMQYARMVGLPVISHCEEPTLSAGGVMHEGYMSTVLGLPGIPAAAEEIMVARDIILSEHTGCPLHIAHVSTAGSVRLIREAKARGVPVTAEVTPHHFTLTDRAVAGYNTSAKVNPPLRTEEDVAALKEALADGTIDVIATDHAPHTVEEKDVEFQLAPFGMVGLETAVGLVWTELVIPGVLSPVEAIRKLTVNPARILGLQDGVIRVGADADITIIDPGLTEVVDPSTFASKGRNSPFSGKKLQGLPVATIVRGRLVYDRGLLAVT</sequence>
<proteinExistence type="inferred from homology"/>
<dbReference type="Pfam" id="PF12890">
    <property type="entry name" value="DHOase"/>
    <property type="match status" value="1"/>
</dbReference>
<dbReference type="InterPro" id="IPR050138">
    <property type="entry name" value="DHOase/Allantoinase_Hydrolase"/>
</dbReference>
<accession>A0A1M4U7F0</accession>
<dbReference type="Proteomes" id="UP000184196">
    <property type="component" value="Unassembled WGS sequence"/>
</dbReference>
<dbReference type="GO" id="GO:0005737">
    <property type="term" value="C:cytoplasm"/>
    <property type="evidence" value="ECO:0007669"/>
    <property type="project" value="TreeGrafter"/>
</dbReference>
<dbReference type="GO" id="GO:0004038">
    <property type="term" value="F:allantoinase activity"/>
    <property type="evidence" value="ECO:0007669"/>
    <property type="project" value="TreeGrafter"/>
</dbReference>
<dbReference type="InterPro" id="IPR011059">
    <property type="entry name" value="Metal-dep_hydrolase_composite"/>
</dbReference>
<keyword evidence="5 6" id="KW-0665">Pyrimidine biosynthesis</keyword>
<evidence type="ECO:0000259" key="7">
    <source>
        <dbReference type="Pfam" id="PF12890"/>
    </source>
</evidence>
<dbReference type="SUPFAM" id="SSF51338">
    <property type="entry name" value="Composite domain of metallo-dependent hydrolases"/>
    <property type="match status" value="1"/>
</dbReference>
<dbReference type="RefSeq" id="WP_073162844.1">
    <property type="nucleotide sequence ID" value="NZ_FQUW01000006.1"/>
</dbReference>
<feature type="active site" evidence="6">
    <location>
        <position position="306"/>
    </location>
</feature>
<gene>
    <name evidence="6" type="primary">pyrC</name>
    <name evidence="8" type="ORF">SAMN02745218_00424</name>
</gene>
<comment type="pathway">
    <text evidence="6">Pyrimidine metabolism; UMP biosynthesis via de novo pathway; (S)-dihydroorotate from bicarbonate: step 3/3.</text>
</comment>
<dbReference type="InterPro" id="IPR032466">
    <property type="entry name" value="Metal_Hydrolase"/>
</dbReference>
<evidence type="ECO:0000256" key="5">
    <source>
        <dbReference type="ARBA" id="ARBA00022975"/>
    </source>
</evidence>
<feature type="binding site" evidence="6">
    <location>
        <position position="233"/>
    </location>
    <ligand>
        <name>Zn(2+)</name>
        <dbReference type="ChEBI" id="CHEBI:29105"/>
        <label>2</label>
    </ligand>
</feature>
<feature type="binding site" evidence="6">
    <location>
        <begin position="324"/>
        <end position="325"/>
    </location>
    <ligand>
        <name>substrate</name>
    </ligand>
</feature>
<keyword evidence="4 6" id="KW-0378">Hydrolase</keyword>
<dbReference type="EC" id="3.5.2.3" evidence="6"/>
<feature type="binding site" evidence="6">
    <location>
        <position position="306"/>
    </location>
    <ligand>
        <name>Zn(2+)</name>
        <dbReference type="ChEBI" id="CHEBI:29105"/>
        <label>1</label>
    </ligand>
</feature>
<dbReference type="Gene3D" id="3.20.20.140">
    <property type="entry name" value="Metal-dependent hydrolases"/>
    <property type="match status" value="1"/>
</dbReference>
<comment type="similarity">
    <text evidence="2 6">Belongs to the metallo-dependent hydrolases superfamily. DHOase family. Class I DHOase subfamily.</text>
</comment>
<keyword evidence="6" id="KW-0862">Zinc</keyword>
<dbReference type="Gene3D" id="2.30.40.10">
    <property type="entry name" value="Urease, subunit C, domain 1"/>
    <property type="match status" value="1"/>
</dbReference>
<dbReference type="PANTHER" id="PTHR43668:SF2">
    <property type="entry name" value="ALLANTOINASE"/>
    <property type="match status" value="1"/>
</dbReference>
<feature type="binding site" evidence="6">
    <location>
        <position position="153"/>
    </location>
    <ligand>
        <name>Zn(2+)</name>
        <dbReference type="ChEBI" id="CHEBI:29105"/>
        <label>2</label>
    </ligand>
</feature>
<dbReference type="NCBIfam" id="TIGR00857">
    <property type="entry name" value="pyrC_multi"/>
    <property type="match status" value="1"/>
</dbReference>
<dbReference type="CDD" id="cd01317">
    <property type="entry name" value="DHOase_IIa"/>
    <property type="match status" value="1"/>
</dbReference>
<organism evidence="8 9">
    <name type="scientific">Desulfofundulus australicus DSM 11792</name>
    <dbReference type="NCBI Taxonomy" id="1121425"/>
    <lineage>
        <taxon>Bacteria</taxon>
        <taxon>Bacillati</taxon>
        <taxon>Bacillota</taxon>
        <taxon>Clostridia</taxon>
        <taxon>Eubacteriales</taxon>
        <taxon>Peptococcaceae</taxon>
        <taxon>Desulfofundulus</taxon>
    </lineage>
</organism>
<evidence type="ECO:0000256" key="3">
    <source>
        <dbReference type="ARBA" id="ARBA00022723"/>
    </source>
</evidence>
<dbReference type="AlphaFoldDB" id="A0A1M4U7F0"/>
<protein>
    <recommendedName>
        <fullName evidence="6">Dihydroorotase</fullName>
        <shortName evidence="6">DHOase</shortName>
        <ecNumber evidence="6">3.5.2.3</ecNumber>
    </recommendedName>
</protein>
<dbReference type="InterPro" id="IPR002195">
    <property type="entry name" value="Dihydroorotase_CS"/>
</dbReference>
<feature type="binding site" evidence="6">
    <location>
        <position position="153"/>
    </location>
    <ligand>
        <name>Zn(2+)</name>
        <dbReference type="ChEBI" id="CHEBI:29105"/>
        <label>1</label>
    </ligand>
</feature>
<feature type="domain" description="Dihydroorotase catalytic" evidence="7">
    <location>
        <begin position="50"/>
        <end position="237"/>
    </location>
</feature>
<feature type="binding site" evidence="6">
    <location>
        <position position="180"/>
    </location>
    <ligand>
        <name>Zn(2+)</name>
        <dbReference type="ChEBI" id="CHEBI:29105"/>
        <label>2</label>
    </ligand>
</feature>
<dbReference type="EMBL" id="FQUW01000006">
    <property type="protein sequence ID" value="SHE52625.1"/>
    <property type="molecule type" value="Genomic_DNA"/>
</dbReference>
<dbReference type="GO" id="GO:0004151">
    <property type="term" value="F:dihydroorotase activity"/>
    <property type="evidence" value="ECO:0007669"/>
    <property type="project" value="UniProtKB-UniRule"/>
</dbReference>
<keyword evidence="9" id="KW-1185">Reference proteome</keyword>
<feature type="binding site" evidence="6">
    <location>
        <position position="279"/>
    </location>
    <ligand>
        <name>substrate</name>
    </ligand>
</feature>
<evidence type="ECO:0000313" key="8">
    <source>
        <dbReference type="EMBL" id="SHE52625.1"/>
    </source>
</evidence>
<name>A0A1M4U7F0_9FIRM</name>
<evidence type="ECO:0000256" key="4">
    <source>
        <dbReference type="ARBA" id="ARBA00022801"/>
    </source>
</evidence>
<dbReference type="PANTHER" id="PTHR43668">
    <property type="entry name" value="ALLANTOINASE"/>
    <property type="match status" value="1"/>
</dbReference>
<dbReference type="InterPro" id="IPR004722">
    <property type="entry name" value="DHOase"/>
</dbReference>
<dbReference type="HAMAP" id="MF_00220_B">
    <property type="entry name" value="PyrC_classI_B"/>
    <property type="match status" value="1"/>
</dbReference>
<dbReference type="PROSITE" id="PS00483">
    <property type="entry name" value="DIHYDROOROTASE_2"/>
    <property type="match status" value="1"/>
</dbReference>
<feature type="binding site" evidence="6">
    <location>
        <position position="63"/>
    </location>
    <ligand>
        <name>Zn(2+)</name>
        <dbReference type="ChEBI" id="CHEBI:29105"/>
        <label>1</label>
    </ligand>
</feature>
<dbReference type="GO" id="GO:0006145">
    <property type="term" value="P:purine nucleobase catabolic process"/>
    <property type="evidence" value="ECO:0007669"/>
    <property type="project" value="TreeGrafter"/>
</dbReference>
<feature type="binding site" evidence="6">
    <location>
        <position position="310"/>
    </location>
    <ligand>
        <name>substrate</name>
    </ligand>
</feature>
<dbReference type="GO" id="GO:0044205">
    <property type="term" value="P:'de novo' UMP biosynthetic process"/>
    <property type="evidence" value="ECO:0007669"/>
    <property type="project" value="UniProtKB-UniRule"/>
</dbReference>
<evidence type="ECO:0000256" key="1">
    <source>
        <dbReference type="ARBA" id="ARBA00002368"/>
    </source>
</evidence>
<comment type="cofactor">
    <cofactor evidence="6">
        <name>Zn(2+)</name>
        <dbReference type="ChEBI" id="CHEBI:29105"/>
    </cofactor>
    <text evidence="6">Binds 2 Zn(2+) ions per subunit.</text>
</comment>
<comment type="function">
    <text evidence="1 6">Catalyzes the reversible cyclization of carbamoyl aspartate to dihydroorotate.</text>
</comment>
<comment type="catalytic activity">
    <reaction evidence="6">
        <text>(S)-dihydroorotate + H2O = N-carbamoyl-L-aspartate + H(+)</text>
        <dbReference type="Rhea" id="RHEA:24296"/>
        <dbReference type="ChEBI" id="CHEBI:15377"/>
        <dbReference type="ChEBI" id="CHEBI:15378"/>
        <dbReference type="ChEBI" id="CHEBI:30864"/>
        <dbReference type="ChEBI" id="CHEBI:32814"/>
        <dbReference type="EC" id="3.5.2.3"/>
    </reaction>
</comment>
<feature type="binding site" evidence="6">
    <location>
        <position position="95"/>
    </location>
    <ligand>
        <name>substrate</name>
    </ligand>
</feature>